<evidence type="ECO:0000256" key="8">
    <source>
        <dbReference type="ARBA" id="ARBA00050239"/>
    </source>
</evidence>
<evidence type="ECO:0000256" key="10">
    <source>
        <dbReference type="ARBA" id="ARBA00075877"/>
    </source>
</evidence>
<dbReference type="PANTHER" id="PTHR20842:SF0">
    <property type="entry name" value="ALPHA-ASPARTYL DIPEPTIDASE"/>
    <property type="match status" value="1"/>
</dbReference>
<dbReference type="Gene3D" id="3.40.50.880">
    <property type="match status" value="1"/>
</dbReference>
<dbReference type="InParanoid" id="A0A259U231"/>
<dbReference type="NCBIfam" id="NF003642">
    <property type="entry name" value="PRK05282.1"/>
    <property type="match status" value="1"/>
</dbReference>
<keyword evidence="3" id="KW-0963">Cytoplasm</keyword>
<evidence type="ECO:0000313" key="12">
    <source>
        <dbReference type="Proteomes" id="UP000216446"/>
    </source>
</evidence>
<evidence type="ECO:0000256" key="3">
    <source>
        <dbReference type="ARBA" id="ARBA00022490"/>
    </source>
</evidence>
<dbReference type="GO" id="GO:0006508">
    <property type="term" value="P:proteolysis"/>
    <property type="evidence" value="ECO:0007669"/>
    <property type="project" value="UniProtKB-KW"/>
</dbReference>
<gene>
    <name evidence="11" type="ORF">BSZ36_13425</name>
</gene>
<evidence type="ECO:0000256" key="6">
    <source>
        <dbReference type="ARBA" id="ARBA00022825"/>
    </source>
</evidence>
<evidence type="ECO:0000256" key="2">
    <source>
        <dbReference type="ARBA" id="ARBA00006534"/>
    </source>
</evidence>
<accession>A0A259U231</accession>
<dbReference type="EC" id="3.4.13.21" evidence="9"/>
<keyword evidence="7" id="KW-0224">Dipeptidase</keyword>
<comment type="similarity">
    <text evidence="2">Belongs to the peptidase S51 family.</text>
</comment>
<dbReference type="Proteomes" id="UP000216446">
    <property type="component" value="Unassembled WGS sequence"/>
</dbReference>
<reference evidence="11 12" key="1">
    <citation type="submission" date="2016-11" db="EMBL/GenBank/DDBJ databases">
        <title>Study of marine rhodopsin-containing bacteria.</title>
        <authorList>
            <person name="Yoshizawa S."/>
            <person name="Kumagai Y."/>
            <person name="Kogure K."/>
        </authorList>
    </citation>
    <scope>NUCLEOTIDE SEQUENCE [LARGE SCALE GENOMIC DNA]</scope>
    <source>
        <strain evidence="11 12">SG-29</strain>
    </source>
</reference>
<dbReference type="SUPFAM" id="SSF52317">
    <property type="entry name" value="Class I glutamine amidotransferase-like"/>
    <property type="match status" value="1"/>
</dbReference>
<evidence type="ECO:0000256" key="4">
    <source>
        <dbReference type="ARBA" id="ARBA00022670"/>
    </source>
</evidence>
<proteinExistence type="inferred from homology"/>
<keyword evidence="12" id="KW-1185">Reference proteome</keyword>
<comment type="catalytic activity">
    <reaction evidence="8">
        <text>Dipeptidase E catalyzes the hydrolysis of dipeptides Asp-|-Xaa. It does not act on peptides with N-terminal Glu, Asn or Gln, nor does it cleave isoaspartyl peptides.</text>
        <dbReference type="EC" id="3.4.13.21"/>
    </reaction>
</comment>
<organism evidence="11 12">
    <name type="scientific">Rubricoccus marinus</name>
    <dbReference type="NCBI Taxonomy" id="716817"/>
    <lineage>
        <taxon>Bacteria</taxon>
        <taxon>Pseudomonadati</taxon>
        <taxon>Rhodothermota</taxon>
        <taxon>Rhodothermia</taxon>
        <taxon>Rhodothermales</taxon>
        <taxon>Rubricoccaceae</taxon>
        <taxon>Rubricoccus</taxon>
    </lineage>
</organism>
<evidence type="ECO:0000256" key="7">
    <source>
        <dbReference type="ARBA" id="ARBA00022997"/>
    </source>
</evidence>
<dbReference type="FunFam" id="3.40.50.880:FF:000007">
    <property type="entry name" value="Peptidase E"/>
    <property type="match status" value="1"/>
</dbReference>
<sequence>MNLLLLSNSSSDAGYLTHALPWLRETLDGVKRAAFIPYAGVTVSWDDYAAKVREALDGLGIEIVSVHETANPTGLVGEADAVLVGGGNTFQLLKETYRVGLVELVRQRVQDGMPYVGWSAGSNLACPTIKTTNDMPVAQPPTFEAFGLVPFQINPHFTDAHPPGHRGETRRQRLAEFVVANPEMPVVGLPEGTALRVASGEMHILGAEHALVFDPTSPEGREISAEEIAALAV</sequence>
<dbReference type="Pfam" id="PF03575">
    <property type="entry name" value="Peptidase_S51"/>
    <property type="match status" value="1"/>
</dbReference>
<name>A0A259U231_9BACT</name>
<keyword evidence="6" id="KW-0720">Serine protease</keyword>
<dbReference type="RefSeq" id="WP_094549775.1">
    <property type="nucleotide sequence ID" value="NZ_MQWB01000001.1"/>
</dbReference>
<dbReference type="PANTHER" id="PTHR20842">
    <property type="entry name" value="PROTEASE S51 ALPHA-ASPARTYL DIPEPTIDASE"/>
    <property type="match status" value="1"/>
</dbReference>
<comment type="subcellular location">
    <subcellularLocation>
        <location evidence="1">Cytoplasm</location>
    </subcellularLocation>
</comment>
<dbReference type="GO" id="GO:0005737">
    <property type="term" value="C:cytoplasm"/>
    <property type="evidence" value="ECO:0007669"/>
    <property type="project" value="UniProtKB-SubCell"/>
</dbReference>
<dbReference type="AlphaFoldDB" id="A0A259U231"/>
<dbReference type="InterPro" id="IPR029062">
    <property type="entry name" value="Class_I_gatase-like"/>
</dbReference>
<evidence type="ECO:0000256" key="9">
    <source>
        <dbReference type="ARBA" id="ARBA00066675"/>
    </source>
</evidence>
<dbReference type="CDD" id="cd03146">
    <property type="entry name" value="GAT1_Peptidase_E"/>
    <property type="match status" value="1"/>
</dbReference>
<dbReference type="GO" id="GO:0016805">
    <property type="term" value="F:dipeptidase activity"/>
    <property type="evidence" value="ECO:0007669"/>
    <property type="project" value="UniProtKB-KW"/>
</dbReference>
<evidence type="ECO:0000256" key="1">
    <source>
        <dbReference type="ARBA" id="ARBA00004496"/>
    </source>
</evidence>
<dbReference type="InterPro" id="IPR005320">
    <property type="entry name" value="Peptidase_S51"/>
</dbReference>
<keyword evidence="4" id="KW-0645">Protease</keyword>
<comment type="caution">
    <text evidence="11">The sequence shown here is derived from an EMBL/GenBank/DDBJ whole genome shotgun (WGS) entry which is preliminary data.</text>
</comment>
<dbReference type="FunCoup" id="A0A259U231">
    <property type="interactions" value="39"/>
</dbReference>
<protein>
    <recommendedName>
        <fullName evidence="9">dipeptidase E</fullName>
        <ecNumber evidence="9">3.4.13.21</ecNumber>
    </recommendedName>
    <alternativeName>
        <fullName evidence="10">Asp-specific dipeptidase</fullName>
    </alternativeName>
</protein>
<evidence type="ECO:0000313" key="11">
    <source>
        <dbReference type="EMBL" id="OZC03898.1"/>
    </source>
</evidence>
<evidence type="ECO:0000256" key="5">
    <source>
        <dbReference type="ARBA" id="ARBA00022801"/>
    </source>
</evidence>
<dbReference type="GO" id="GO:0008236">
    <property type="term" value="F:serine-type peptidase activity"/>
    <property type="evidence" value="ECO:0007669"/>
    <property type="project" value="UniProtKB-KW"/>
</dbReference>
<dbReference type="OrthoDB" id="3373764at2"/>
<dbReference type="EMBL" id="MQWB01000001">
    <property type="protein sequence ID" value="OZC03898.1"/>
    <property type="molecule type" value="Genomic_DNA"/>
</dbReference>
<keyword evidence="5" id="KW-0378">Hydrolase</keyword>